<keyword evidence="8" id="KW-1185">Reference proteome</keyword>
<proteinExistence type="predicted"/>
<name>A0ABY6Q9V2_9GAMM</name>
<dbReference type="EMBL" id="CP036501">
    <property type="protein sequence ID" value="UZP75446.1"/>
    <property type="molecule type" value="Genomic_DNA"/>
</dbReference>
<organism evidence="7 8">
    <name type="scientific">Candidatus Paraluminiphilus aquimaris</name>
    <dbReference type="NCBI Taxonomy" id="2518994"/>
    <lineage>
        <taxon>Bacteria</taxon>
        <taxon>Pseudomonadati</taxon>
        <taxon>Pseudomonadota</taxon>
        <taxon>Gammaproteobacteria</taxon>
        <taxon>Cellvibrionales</taxon>
        <taxon>Halieaceae</taxon>
        <taxon>Candidatus Paraluminiphilus</taxon>
    </lineage>
</organism>
<feature type="domain" description="Sodium/calcium exchanger membrane region" evidence="6">
    <location>
        <begin position="164"/>
        <end position="316"/>
    </location>
</feature>
<feature type="transmembrane region" description="Helical" evidence="5">
    <location>
        <begin position="34"/>
        <end position="61"/>
    </location>
</feature>
<feature type="transmembrane region" description="Helical" evidence="5">
    <location>
        <begin position="123"/>
        <end position="142"/>
    </location>
</feature>
<evidence type="ECO:0000256" key="4">
    <source>
        <dbReference type="ARBA" id="ARBA00023136"/>
    </source>
</evidence>
<dbReference type="InterPro" id="IPR004481">
    <property type="entry name" value="K/Na/Ca-exchanger"/>
</dbReference>
<keyword evidence="3 5" id="KW-1133">Transmembrane helix</keyword>
<dbReference type="InterPro" id="IPR044880">
    <property type="entry name" value="NCX_ion-bd_dom_sf"/>
</dbReference>
<dbReference type="NCBIfam" id="TIGR00367">
    <property type="entry name" value="calcium/sodium antiporter"/>
    <property type="match status" value="1"/>
</dbReference>
<accession>A0ABY6Q9V2</accession>
<evidence type="ECO:0000256" key="2">
    <source>
        <dbReference type="ARBA" id="ARBA00022692"/>
    </source>
</evidence>
<evidence type="ECO:0000313" key="8">
    <source>
        <dbReference type="Proteomes" id="UP001317963"/>
    </source>
</evidence>
<feature type="transmembrane region" description="Helical" evidence="5">
    <location>
        <begin position="299"/>
        <end position="318"/>
    </location>
</feature>
<keyword evidence="2 5" id="KW-0812">Transmembrane</keyword>
<feature type="domain" description="Sodium/calcium exchanger membrane region" evidence="6">
    <location>
        <begin position="5"/>
        <end position="142"/>
    </location>
</feature>
<evidence type="ECO:0000259" key="6">
    <source>
        <dbReference type="Pfam" id="PF01699"/>
    </source>
</evidence>
<dbReference type="PANTHER" id="PTHR10846:SF8">
    <property type="entry name" value="INNER MEMBRANE PROTEIN YRBG"/>
    <property type="match status" value="1"/>
</dbReference>
<keyword evidence="4 5" id="KW-0472">Membrane</keyword>
<gene>
    <name evidence="7" type="ORF">E0F26_12170</name>
</gene>
<feature type="transmembrane region" description="Helical" evidence="5">
    <location>
        <begin position="73"/>
        <end position="94"/>
    </location>
</feature>
<protein>
    <submittedName>
        <fullName evidence="7">Calcium/sodium antiporter</fullName>
    </submittedName>
</protein>
<feature type="transmembrane region" description="Helical" evidence="5">
    <location>
        <begin position="228"/>
        <end position="248"/>
    </location>
</feature>
<dbReference type="Gene3D" id="1.20.1420.30">
    <property type="entry name" value="NCX, central ion-binding region"/>
    <property type="match status" value="2"/>
</dbReference>
<dbReference type="Pfam" id="PF01699">
    <property type="entry name" value="Na_Ca_ex"/>
    <property type="match status" value="2"/>
</dbReference>
<dbReference type="InterPro" id="IPR004837">
    <property type="entry name" value="NaCa_Exmemb"/>
</dbReference>
<feature type="transmembrane region" description="Helical" evidence="5">
    <location>
        <begin position="154"/>
        <end position="177"/>
    </location>
</feature>
<evidence type="ECO:0000256" key="5">
    <source>
        <dbReference type="SAM" id="Phobius"/>
    </source>
</evidence>
<evidence type="ECO:0000313" key="7">
    <source>
        <dbReference type="EMBL" id="UZP75446.1"/>
    </source>
</evidence>
<dbReference type="RefSeq" id="WP_279241933.1">
    <property type="nucleotide sequence ID" value="NZ_CP036501.1"/>
</dbReference>
<dbReference type="PANTHER" id="PTHR10846">
    <property type="entry name" value="SODIUM/POTASSIUM/CALCIUM EXCHANGER"/>
    <property type="match status" value="1"/>
</dbReference>
<evidence type="ECO:0000256" key="3">
    <source>
        <dbReference type="ARBA" id="ARBA00022989"/>
    </source>
</evidence>
<reference evidence="7 8" key="1">
    <citation type="submission" date="2019-02" db="EMBL/GenBank/DDBJ databases">
        <title>Halieaceae_genomes.</title>
        <authorList>
            <person name="Li S.-H."/>
        </authorList>
    </citation>
    <scope>NUCLEOTIDE SEQUENCE [LARGE SCALE GENOMIC DNA]</scope>
    <source>
        <strain evidence="7 8">JH123</strain>
    </source>
</reference>
<sequence length="323" mass="32994">MLDMFFIVAGLIGLVWSSDKFVDGAAAIARWAGLSPLLIGLTIVSLGTSAPEIVISIIASLSGSGELAVGNALGSNIANTGLVLGVTLIIKSMAVEASAIRRELPQMMGATLLAGALLADGELSLLDGTVLLSALTLFLFLLSKRGPGKETTAVEAGAASAGLAWLKFLGGLVLLVISSRVLVIGAVNVATALGVSELIVGLTIVAIGTSLPELAASVVSAVKGHADMAIGAILGSNIFNLLIVLPIPGLLGPLALDASVYYRDWLYTAFTASLLALFMWQAQRSASRHQEASGELSRFAGVVLLGTYITYLGILITAPDLAG</sequence>
<comment type="subcellular location">
    <subcellularLocation>
        <location evidence="1">Membrane</location>
        <topology evidence="1">Multi-pass membrane protein</topology>
    </subcellularLocation>
</comment>
<evidence type="ECO:0000256" key="1">
    <source>
        <dbReference type="ARBA" id="ARBA00004141"/>
    </source>
</evidence>
<dbReference type="Proteomes" id="UP001317963">
    <property type="component" value="Chromosome"/>
</dbReference>
<feature type="transmembrane region" description="Helical" evidence="5">
    <location>
        <begin position="260"/>
        <end position="278"/>
    </location>
</feature>
<dbReference type="Gene3D" id="6.10.280.80">
    <property type="entry name" value="NCX, peripheral helical region"/>
    <property type="match status" value="1"/>
</dbReference>